<gene>
    <name evidence="1" type="ORF">DW656_17990</name>
</gene>
<reference evidence="1 2" key="1">
    <citation type="submission" date="2018-08" db="EMBL/GenBank/DDBJ databases">
        <title>A genome reference for cultivated species of the human gut microbiota.</title>
        <authorList>
            <person name="Zou Y."/>
            <person name="Xue W."/>
            <person name="Luo G."/>
        </authorList>
    </citation>
    <scope>NUCLEOTIDE SEQUENCE [LARGE SCALE GENOMIC DNA]</scope>
    <source>
        <strain evidence="1 2">AM23-3</strain>
    </source>
</reference>
<protein>
    <submittedName>
        <fullName evidence="1">DUF3775 domain-containing protein</fullName>
    </submittedName>
</protein>
<sequence length="111" mass="12865">MQEFVCSISRKDLQDLADLAMQVYRNPDELPFTYFRPIRDRLFSWGFDAIKDAQAVMYLGRGDYDSYQIARNDLEDSGWLSPEIEINSLDKIPLGEYLQAGISKMKSTDWA</sequence>
<dbReference type="AlphaFoldDB" id="A0A414Q9Z9"/>
<organism evidence="1 2">
    <name type="scientific">Coprococcus comes</name>
    <dbReference type="NCBI Taxonomy" id="410072"/>
    <lineage>
        <taxon>Bacteria</taxon>
        <taxon>Bacillati</taxon>
        <taxon>Bacillota</taxon>
        <taxon>Clostridia</taxon>
        <taxon>Lachnospirales</taxon>
        <taxon>Lachnospiraceae</taxon>
        <taxon>Coprococcus</taxon>
    </lineage>
</organism>
<proteinExistence type="predicted"/>
<accession>A0A414Q9Z9</accession>
<dbReference type="EMBL" id="QRHO01000089">
    <property type="protein sequence ID" value="RHF77603.1"/>
    <property type="molecule type" value="Genomic_DNA"/>
</dbReference>
<evidence type="ECO:0000313" key="2">
    <source>
        <dbReference type="Proteomes" id="UP000284579"/>
    </source>
</evidence>
<comment type="caution">
    <text evidence="1">The sequence shown here is derived from an EMBL/GenBank/DDBJ whole genome shotgun (WGS) entry which is preliminary data.</text>
</comment>
<evidence type="ECO:0000313" key="1">
    <source>
        <dbReference type="EMBL" id="RHF77603.1"/>
    </source>
</evidence>
<dbReference type="Proteomes" id="UP000284579">
    <property type="component" value="Unassembled WGS sequence"/>
</dbReference>
<dbReference type="RefSeq" id="WP_118199912.1">
    <property type="nucleotide sequence ID" value="NZ_JADNLX010000001.1"/>
</dbReference>
<name>A0A414Q9Z9_9FIRM</name>